<evidence type="ECO:0000256" key="5">
    <source>
        <dbReference type="ARBA" id="ARBA00022822"/>
    </source>
</evidence>
<evidence type="ECO:0000313" key="11">
    <source>
        <dbReference type="Proteomes" id="UP000009223"/>
    </source>
</evidence>
<evidence type="ECO:0000259" key="9">
    <source>
        <dbReference type="Pfam" id="PF00218"/>
    </source>
</evidence>
<dbReference type="EC" id="4.1.1.48" evidence="8"/>
<keyword evidence="11" id="KW-1185">Reference proteome</keyword>
<reference evidence="11" key="1">
    <citation type="submission" date="2009-12" db="EMBL/GenBank/DDBJ databases">
        <title>Complete sequence of Treponema primitia strain ZAS-2.</title>
        <authorList>
            <person name="Tetu S.G."/>
            <person name="Matson E."/>
            <person name="Ren Q."/>
            <person name="Seshadri R."/>
            <person name="Elbourne L."/>
            <person name="Hassan K.A."/>
            <person name="Durkin A."/>
            <person name="Radune D."/>
            <person name="Mohamoud Y."/>
            <person name="Shay R."/>
            <person name="Jin S."/>
            <person name="Zhang X."/>
            <person name="Lucey K."/>
            <person name="Ballor N.R."/>
            <person name="Ottesen E."/>
            <person name="Rosenthal R."/>
            <person name="Allen A."/>
            <person name="Leadbetter J.R."/>
            <person name="Paulsen I.T."/>
        </authorList>
    </citation>
    <scope>NUCLEOTIDE SEQUENCE [LARGE SCALE GENOMIC DNA]</scope>
    <source>
        <strain evidence="11">ATCC BAA-887 / DSM 12427 / ZAS-2</strain>
    </source>
</reference>
<dbReference type="KEGG" id="tpi:TREPR_0385"/>
<dbReference type="Gene3D" id="3.20.20.70">
    <property type="entry name" value="Aldolase class I"/>
    <property type="match status" value="1"/>
</dbReference>
<comment type="pathway">
    <text evidence="2 8">Amino-acid biosynthesis; L-tryptophan biosynthesis; L-tryptophan from chorismate: step 4/5.</text>
</comment>
<dbReference type="InterPro" id="IPR001468">
    <property type="entry name" value="Indole-3-GlycerolPSynthase_CS"/>
</dbReference>
<dbReference type="RefSeq" id="WP_015709624.1">
    <property type="nucleotide sequence ID" value="NC_015578.1"/>
</dbReference>
<keyword evidence="5 8" id="KW-0822">Tryptophan biosynthesis</keyword>
<keyword evidence="6 8" id="KW-0057">Aromatic amino acid biosynthesis</keyword>
<reference evidence="10 11" key="2">
    <citation type="journal article" date="2011" name="ISME J.">
        <title>RNA-seq reveals cooperative metabolic interactions between two termite-gut spirochete species in co-culture.</title>
        <authorList>
            <person name="Rosenthal A.Z."/>
            <person name="Matson E.G."/>
            <person name="Eldar A."/>
            <person name="Leadbetter J.R."/>
        </authorList>
    </citation>
    <scope>NUCLEOTIDE SEQUENCE [LARGE SCALE GENOMIC DNA]</scope>
    <source>
        <strain evidence="11">ATCC BAA-887 / DSM 12427 / ZAS-2</strain>
    </source>
</reference>
<evidence type="ECO:0000256" key="2">
    <source>
        <dbReference type="ARBA" id="ARBA00004696"/>
    </source>
</evidence>
<sequence length="297" mass="31986">MILDEIAAHTRLRVEKAKVARSLEQVRDAALTRTAIFRTSATGAGPESSARSAAVSALSPSANPAFEQALSVPGLSFICEVKKASPSKGLIAGEFPYLEIARDYEAAGAAAVSVLTEPEYFLGRDEYLREIATAVQIPALRKDFVIDPYQIYEAKLLGASAVLLICALLDTKTLGEYIAIADTVGLSALIETHAEDELRSALDAGARIVGINNRDLKTFQVDLSVTGRLCKLIPKDILTVSESGIRGPEDIRTLTKEQQIDAVLIGETLMRAADKKGYLKELRDAAAETKPVSKDRQ</sequence>
<dbReference type="OrthoDB" id="9804217at2"/>
<feature type="domain" description="Indole-3-glycerol phosphate synthase" evidence="9">
    <location>
        <begin position="73"/>
        <end position="282"/>
    </location>
</feature>
<dbReference type="PANTHER" id="PTHR22854:SF2">
    <property type="entry name" value="INDOLE-3-GLYCEROL-PHOSPHATE SYNTHASE"/>
    <property type="match status" value="1"/>
</dbReference>
<evidence type="ECO:0000256" key="1">
    <source>
        <dbReference type="ARBA" id="ARBA00001633"/>
    </source>
</evidence>
<dbReference type="GO" id="GO:0004640">
    <property type="term" value="F:phosphoribosylanthranilate isomerase activity"/>
    <property type="evidence" value="ECO:0007669"/>
    <property type="project" value="TreeGrafter"/>
</dbReference>
<evidence type="ECO:0000256" key="3">
    <source>
        <dbReference type="ARBA" id="ARBA00022605"/>
    </source>
</evidence>
<dbReference type="CDD" id="cd00331">
    <property type="entry name" value="IGPS"/>
    <property type="match status" value="1"/>
</dbReference>
<dbReference type="Pfam" id="PF00218">
    <property type="entry name" value="IGPS"/>
    <property type="match status" value="1"/>
</dbReference>
<keyword evidence="7 8" id="KW-0456">Lyase</keyword>
<dbReference type="InterPro" id="IPR045186">
    <property type="entry name" value="Indole-3-glycerol_P_synth"/>
</dbReference>
<dbReference type="UniPathway" id="UPA00035">
    <property type="reaction ID" value="UER00043"/>
</dbReference>
<dbReference type="InterPro" id="IPR013785">
    <property type="entry name" value="Aldolase_TIM"/>
</dbReference>
<dbReference type="eggNOG" id="COG0134">
    <property type="taxonomic scope" value="Bacteria"/>
</dbReference>
<gene>
    <name evidence="8 10" type="primary">trpC</name>
    <name evidence="10" type="ordered locus">TREPR_0385</name>
</gene>
<keyword evidence="3 8" id="KW-0028">Amino-acid biosynthesis</keyword>
<accession>F5YMB5</accession>
<dbReference type="STRING" id="545694.TREPR_0385"/>
<dbReference type="InterPro" id="IPR011060">
    <property type="entry name" value="RibuloseP-bd_barrel"/>
</dbReference>
<comment type="catalytic activity">
    <reaction evidence="1 8">
        <text>1-(2-carboxyphenylamino)-1-deoxy-D-ribulose 5-phosphate + H(+) = (1S,2R)-1-C-(indol-3-yl)glycerol 3-phosphate + CO2 + H2O</text>
        <dbReference type="Rhea" id="RHEA:23476"/>
        <dbReference type="ChEBI" id="CHEBI:15377"/>
        <dbReference type="ChEBI" id="CHEBI:15378"/>
        <dbReference type="ChEBI" id="CHEBI:16526"/>
        <dbReference type="ChEBI" id="CHEBI:58613"/>
        <dbReference type="ChEBI" id="CHEBI:58866"/>
        <dbReference type="EC" id="4.1.1.48"/>
    </reaction>
</comment>
<evidence type="ECO:0000256" key="7">
    <source>
        <dbReference type="ARBA" id="ARBA00023239"/>
    </source>
</evidence>
<dbReference type="NCBIfam" id="NF001377">
    <property type="entry name" value="PRK00278.2-4"/>
    <property type="match status" value="1"/>
</dbReference>
<evidence type="ECO:0000256" key="8">
    <source>
        <dbReference type="HAMAP-Rule" id="MF_00134"/>
    </source>
</evidence>
<evidence type="ECO:0000313" key="10">
    <source>
        <dbReference type="EMBL" id="AEF85890.1"/>
    </source>
</evidence>
<dbReference type="FunFam" id="3.20.20.70:FF:000024">
    <property type="entry name" value="Indole-3-glycerol phosphate synthase"/>
    <property type="match status" value="1"/>
</dbReference>
<dbReference type="PANTHER" id="PTHR22854">
    <property type="entry name" value="TRYPTOPHAN BIOSYNTHESIS PROTEIN"/>
    <property type="match status" value="1"/>
</dbReference>
<dbReference type="SUPFAM" id="SSF51366">
    <property type="entry name" value="Ribulose-phoshate binding barrel"/>
    <property type="match status" value="1"/>
</dbReference>
<dbReference type="HOGENOM" id="CLU_034247_2_0_12"/>
<keyword evidence="4 8" id="KW-0210">Decarboxylase</keyword>
<dbReference type="GO" id="GO:0000162">
    <property type="term" value="P:L-tryptophan biosynthetic process"/>
    <property type="evidence" value="ECO:0007669"/>
    <property type="project" value="UniProtKB-UniRule"/>
</dbReference>
<name>F5YMB5_TREPZ</name>
<dbReference type="GO" id="GO:0004425">
    <property type="term" value="F:indole-3-glycerol-phosphate synthase activity"/>
    <property type="evidence" value="ECO:0007669"/>
    <property type="project" value="UniProtKB-UniRule"/>
</dbReference>
<evidence type="ECO:0000256" key="4">
    <source>
        <dbReference type="ARBA" id="ARBA00022793"/>
    </source>
</evidence>
<comment type="similarity">
    <text evidence="8">Belongs to the TrpC family.</text>
</comment>
<dbReference type="PROSITE" id="PS00614">
    <property type="entry name" value="IGPS"/>
    <property type="match status" value="1"/>
</dbReference>
<evidence type="ECO:0000256" key="6">
    <source>
        <dbReference type="ARBA" id="ARBA00023141"/>
    </source>
</evidence>
<dbReference type="AlphaFoldDB" id="F5YMB5"/>
<dbReference type="EMBL" id="CP001843">
    <property type="protein sequence ID" value="AEF85890.1"/>
    <property type="molecule type" value="Genomic_DNA"/>
</dbReference>
<dbReference type="Proteomes" id="UP000009223">
    <property type="component" value="Chromosome"/>
</dbReference>
<protein>
    <recommendedName>
        <fullName evidence="8">Indole-3-glycerol phosphate synthase</fullName>
        <shortName evidence="8">IGPS</shortName>
        <ecNumber evidence="8">4.1.1.48</ecNumber>
    </recommendedName>
</protein>
<dbReference type="InterPro" id="IPR013798">
    <property type="entry name" value="Indole-3-glycerol_P_synth_dom"/>
</dbReference>
<dbReference type="HAMAP" id="MF_00134_B">
    <property type="entry name" value="IGPS_B"/>
    <property type="match status" value="1"/>
</dbReference>
<proteinExistence type="inferred from homology"/>
<organism evidence="10 11">
    <name type="scientific">Treponema primitia (strain ATCC BAA-887 / DSM 12427 / ZAS-2)</name>
    <dbReference type="NCBI Taxonomy" id="545694"/>
    <lineage>
        <taxon>Bacteria</taxon>
        <taxon>Pseudomonadati</taxon>
        <taxon>Spirochaetota</taxon>
        <taxon>Spirochaetia</taxon>
        <taxon>Spirochaetales</taxon>
        <taxon>Treponemataceae</taxon>
        <taxon>Treponema</taxon>
    </lineage>
</organism>